<dbReference type="PANTHER" id="PTHR34823">
    <property type="entry name" value="GLCNAC-BINDING PROTEIN A"/>
    <property type="match status" value="1"/>
</dbReference>
<accession>A0A511QJI7</accession>
<feature type="signal peptide" evidence="5">
    <location>
        <begin position="1"/>
        <end position="23"/>
    </location>
</feature>
<evidence type="ECO:0000256" key="1">
    <source>
        <dbReference type="ARBA" id="ARBA00004613"/>
    </source>
</evidence>
<evidence type="ECO:0000256" key="4">
    <source>
        <dbReference type="ARBA" id="ARBA00022729"/>
    </source>
</evidence>
<dbReference type="Pfam" id="PF21868">
    <property type="entry name" value="GbpA_D3"/>
    <property type="match status" value="1"/>
</dbReference>
<dbReference type="PANTHER" id="PTHR34823:SF1">
    <property type="entry name" value="CHITIN-BINDING TYPE-4 DOMAIN-CONTAINING PROTEIN"/>
    <property type="match status" value="1"/>
</dbReference>
<dbReference type="Pfam" id="PF18416">
    <property type="entry name" value="GbpA_2"/>
    <property type="match status" value="1"/>
</dbReference>
<comment type="subcellular location">
    <subcellularLocation>
        <location evidence="1 5">Secreted</location>
    </subcellularLocation>
</comment>
<comment type="function">
    <text evidence="5">Probably interacts with GlcNAc residues. May promote attachment to both epithelial cell surfaces and chitin.</text>
</comment>
<comment type="similarity">
    <text evidence="5">Belongs to the GbpA family.</text>
</comment>
<gene>
    <name evidence="5 9" type="primary">gbpA</name>
    <name evidence="9" type="ORF">VSA01S_35610</name>
</gene>
<evidence type="ECO:0000256" key="5">
    <source>
        <dbReference type="HAMAP-Rule" id="MF_01905"/>
    </source>
</evidence>
<feature type="chain" id="PRO_5022275625" description="GlcNAc-binding protein A" evidence="5">
    <location>
        <begin position="24"/>
        <end position="490"/>
    </location>
</feature>
<dbReference type="InterPro" id="IPR020879">
    <property type="entry name" value="GlcNAc-bd_A"/>
</dbReference>
<keyword evidence="3 5" id="KW-0147">Chitin-binding</keyword>
<comment type="caution">
    <text evidence="9">The sequence shown here is derived from an EMBL/GenBank/DDBJ whole genome shotgun (WGS) entry which is preliminary data.</text>
</comment>
<keyword evidence="2 5" id="KW-0964">Secreted</keyword>
<dbReference type="Gene3D" id="2.60.40.2550">
    <property type="match status" value="1"/>
</dbReference>
<dbReference type="FunFam" id="2.70.50.50:FF:000001">
    <property type="entry name" value="Chitin-binding protein"/>
    <property type="match status" value="1"/>
</dbReference>
<feature type="domain" description="N-acetylglucosamine binding protein A" evidence="7">
    <location>
        <begin position="213"/>
        <end position="309"/>
    </location>
</feature>
<dbReference type="AlphaFoldDB" id="A0A511QJI7"/>
<dbReference type="Gene3D" id="2.70.50.50">
    <property type="entry name" value="chitin-binding protein cbp21"/>
    <property type="match status" value="1"/>
</dbReference>
<evidence type="ECO:0000256" key="3">
    <source>
        <dbReference type="ARBA" id="ARBA00022669"/>
    </source>
</evidence>
<feature type="domain" description="Chitin-binding type-4" evidence="6">
    <location>
        <begin position="24"/>
        <end position="199"/>
    </location>
</feature>
<dbReference type="Gene3D" id="3.30.70.2150">
    <property type="match status" value="1"/>
</dbReference>
<dbReference type="OrthoDB" id="3675244at2"/>
<dbReference type="GO" id="GO:0008061">
    <property type="term" value="F:chitin binding"/>
    <property type="evidence" value="ECO:0007669"/>
    <property type="project" value="UniProtKB-UniRule"/>
</dbReference>
<dbReference type="InterPro" id="IPR004302">
    <property type="entry name" value="Cellulose/chitin-bd_N"/>
</dbReference>
<dbReference type="EMBL" id="BJXJ01000055">
    <property type="protein sequence ID" value="GEM77449.1"/>
    <property type="molecule type" value="Genomic_DNA"/>
</dbReference>
<dbReference type="InterPro" id="IPR054063">
    <property type="entry name" value="GbpA_D3"/>
</dbReference>
<dbReference type="RefSeq" id="WP_039982558.1">
    <property type="nucleotide sequence ID" value="NZ_BAOJ01000119.1"/>
</dbReference>
<reference evidence="9 10" key="1">
    <citation type="submission" date="2019-07" db="EMBL/GenBank/DDBJ databases">
        <title>Whole genome shotgun sequence of Vibrio sagamiensis NBRC 104589.</title>
        <authorList>
            <person name="Hosoyama A."/>
            <person name="Uohara A."/>
            <person name="Ohji S."/>
            <person name="Ichikawa N."/>
        </authorList>
    </citation>
    <scope>NUCLEOTIDE SEQUENCE [LARGE SCALE GENOMIC DNA]</scope>
    <source>
        <strain evidence="9 10">NBRC 104589</strain>
    </source>
</reference>
<evidence type="ECO:0000259" key="6">
    <source>
        <dbReference type="Pfam" id="PF03067"/>
    </source>
</evidence>
<evidence type="ECO:0000259" key="8">
    <source>
        <dbReference type="Pfam" id="PF21868"/>
    </source>
</evidence>
<evidence type="ECO:0000313" key="9">
    <source>
        <dbReference type="EMBL" id="GEM77449.1"/>
    </source>
</evidence>
<proteinExistence type="inferred from homology"/>
<dbReference type="HAMAP" id="MF_01905">
    <property type="entry name" value="GbpA"/>
    <property type="match status" value="1"/>
</dbReference>
<dbReference type="CDD" id="cd21177">
    <property type="entry name" value="LPMO_AA10"/>
    <property type="match status" value="1"/>
</dbReference>
<dbReference type="GO" id="GO:0005576">
    <property type="term" value="C:extracellular region"/>
    <property type="evidence" value="ECO:0007669"/>
    <property type="project" value="UniProtKB-SubCell"/>
</dbReference>
<dbReference type="InterPro" id="IPR041029">
    <property type="entry name" value="GbpA_2"/>
</dbReference>
<name>A0A511QJI7_9VIBR</name>
<protein>
    <recommendedName>
        <fullName evidence="5">GlcNAc-binding protein A</fullName>
    </recommendedName>
</protein>
<dbReference type="SUPFAM" id="SSF81296">
    <property type="entry name" value="E set domains"/>
    <property type="match status" value="1"/>
</dbReference>
<dbReference type="Proteomes" id="UP000321922">
    <property type="component" value="Unassembled WGS sequence"/>
</dbReference>
<evidence type="ECO:0000313" key="10">
    <source>
        <dbReference type="Proteomes" id="UP000321922"/>
    </source>
</evidence>
<organism evidence="9 10">
    <name type="scientific">Vibrio sagamiensis NBRC 104589</name>
    <dbReference type="NCBI Taxonomy" id="1219064"/>
    <lineage>
        <taxon>Bacteria</taxon>
        <taxon>Pseudomonadati</taxon>
        <taxon>Pseudomonadota</taxon>
        <taxon>Gammaproteobacteria</taxon>
        <taxon>Vibrionales</taxon>
        <taxon>Vibrionaceae</taxon>
        <taxon>Vibrio</taxon>
    </lineage>
</organism>
<keyword evidence="4 5" id="KW-0732">Signal</keyword>
<evidence type="ECO:0000256" key="2">
    <source>
        <dbReference type="ARBA" id="ARBA00022525"/>
    </source>
</evidence>
<sequence precursor="true">MNSFPKKTLVALALTSLSGAAFSHGYVSEGIGGVAAGRVAMCKYPTSDTNEKNLNCGSIQWEPQSVEGPEGFPEAGPRDGKIASAESALATALDEQTADRWVKRPIQAGKQTFEWTYTANHVTRTWKYYMTKQNWNPNASLSRDSFDLTPFCVIEGNMQKPPMNHTQECNVPKRDGYQVILAVWDVGDTSNAFYNVIDVEFEDNNSTPLIPDWEKGGQIIPTLDLSVGDSVYTRVFDQSGENVAYRTTLEITDATLGQAKNWSHALATLINKEQPNIRAGQLVDNNFQPTFGTNPIFLKSGSGLKRVEIGYNIETPTPDYSITVDGLKDEYIITDTPTELNLTLTTEGDVDAELTVYNHHREALASWSGALKDGQSQGVALKLNKSEAGHHMLVSRIKDEQGNLVNQETLNFHLKEESVNPTPTPGDYDFVFPEGVANYTAGTKVLAADGAVYQCKPFPYSGYCKQWTATATQFAPGTGSDWQMAWNKLD</sequence>
<feature type="domain" description="GlcNAc-binding protein A third" evidence="8">
    <location>
        <begin position="319"/>
        <end position="414"/>
    </location>
</feature>
<dbReference type="Pfam" id="PF03067">
    <property type="entry name" value="LPMO_10"/>
    <property type="match status" value="1"/>
</dbReference>
<dbReference type="InterPro" id="IPR051024">
    <property type="entry name" value="GlcNAc_Chitin_IntDeg"/>
</dbReference>
<dbReference type="InterPro" id="IPR014756">
    <property type="entry name" value="Ig_E-set"/>
</dbReference>
<evidence type="ECO:0000259" key="7">
    <source>
        <dbReference type="Pfam" id="PF18416"/>
    </source>
</evidence>
<dbReference type="NCBIfam" id="NF009690">
    <property type="entry name" value="PRK13211.1"/>
    <property type="match status" value="1"/>
</dbReference>
<keyword evidence="10" id="KW-1185">Reference proteome</keyword>